<dbReference type="Proteomes" id="UP001157947">
    <property type="component" value="Unassembled WGS sequence"/>
</dbReference>
<evidence type="ECO:0000313" key="2">
    <source>
        <dbReference type="EMBL" id="SMP00589.1"/>
    </source>
</evidence>
<dbReference type="InterPro" id="IPR012902">
    <property type="entry name" value="N_methyl_site"/>
</dbReference>
<keyword evidence="1" id="KW-1133">Transmembrane helix</keyword>
<evidence type="ECO:0000313" key="3">
    <source>
        <dbReference type="Proteomes" id="UP001157947"/>
    </source>
</evidence>
<organism evidence="2 3">
    <name type="scientific">Venenivibrio stagnispumantis</name>
    <dbReference type="NCBI Taxonomy" id="407998"/>
    <lineage>
        <taxon>Bacteria</taxon>
        <taxon>Pseudomonadati</taxon>
        <taxon>Aquificota</taxon>
        <taxon>Aquificia</taxon>
        <taxon>Aquificales</taxon>
        <taxon>Hydrogenothermaceae</taxon>
        <taxon>Venenivibrio</taxon>
    </lineage>
</organism>
<dbReference type="Gene3D" id="2.60.40.10">
    <property type="entry name" value="Immunoglobulins"/>
    <property type="match status" value="1"/>
</dbReference>
<feature type="transmembrane region" description="Helical" evidence="1">
    <location>
        <begin position="12"/>
        <end position="37"/>
    </location>
</feature>
<dbReference type="SUPFAM" id="SSF54523">
    <property type="entry name" value="Pili subunits"/>
    <property type="match status" value="1"/>
</dbReference>
<dbReference type="RefSeq" id="WP_265133583.1">
    <property type="nucleotide sequence ID" value="NZ_FXTX01000001.1"/>
</dbReference>
<name>A0AA46ACQ9_9AQUI</name>
<keyword evidence="1" id="KW-0472">Membrane</keyword>
<dbReference type="InterPro" id="IPR013783">
    <property type="entry name" value="Ig-like_fold"/>
</dbReference>
<keyword evidence="1" id="KW-0812">Transmembrane</keyword>
<proteinExistence type="predicted"/>
<dbReference type="Gene3D" id="3.30.700.10">
    <property type="entry name" value="Glycoprotein, Type 4 Pilin"/>
    <property type="match status" value="1"/>
</dbReference>
<dbReference type="Pfam" id="PF05345">
    <property type="entry name" value="He_PIG"/>
    <property type="match status" value="1"/>
</dbReference>
<comment type="caution">
    <text evidence="2">The sequence shown here is derived from an EMBL/GenBank/DDBJ whole genome shotgun (WGS) entry which is preliminary data.</text>
</comment>
<keyword evidence="3" id="KW-1185">Reference proteome</keyword>
<gene>
    <name evidence="2" type="ORF">SAMN06264868_101130</name>
</gene>
<sequence length="595" mass="63753">MKREYPFSKAFTLIEMAIVLVIIGMLLVMGISLFGVLTKRAKNEETKDNIKSAVETIIGYTAYKEKLPLSQTDSSCPTSSDCFQKVVNIKDAYGKDFLYIVPSNPDNPDLTQNKICDQNITNLTVRKCNDINCNNYDDIQNIAFVIVSGGENHNIQTNKDNSGVVKIYVPGTPNIDDYPTDINRLEDYDDIASWVTLNELKVKIGCVYQRESGKGPLRIITDYIPTGKQGESYNAIITADGGEPFNSGGKYKWISSGLATGLSPNPTNGNQSDYLTISGTPSCPGNYNVAVSVTDSKNTSVSKNFALTIYPNYTLSPMNGYTWTAVKGQNFNANIQVKASGLSNSFTSSCNPNSCNGLSCLANNDIITISGTPNVAGTCDFGVTFIDDTCSSYTINANYSVVISESVAGGGGGSGGGSGGGGGNLNPPSCSLTASQNIINSGNFANITANISNGPANGSFNPQTGTCTSFNNVSNSWNCNTANLTSNTNLNLTVTNAVGSGTCNIKICVIKYNQYRIFNNTGARIDYKIGNGNCNRVNNNRSVNISSGQTVYFYSSNNRSCQNQIGYVDFSWAVCTDDDGDRQINFNSDGTTSDR</sequence>
<dbReference type="EMBL" id="FXTX01000001">
    <property type="protein sequence ID" value="SMP00589.1"/>
    <property type="molecule type" value="Genomic_DNA"/>
</dbReference>
<protein>
    <submittedName>
        <fullName evidence="2">Prepilin-type N-terminal cleavage/methylation domain-containing protein</fullName>
    </submittedName>
</protein>
<evidence type="ECO:0000256" key="1">
    <source>
        <dbReference type="SAM" id="Phobius"/>
    </source>
</evidence>
<dbReference type="NCBIfam" id="TIGR02532">
    <property type="entry name" value="IV_pilin_GFxxxE"/>
    <property type="match status" value="1"/>
</dbReference>
<dbReference type="InterPro" id="IPR045584">
    <property type="entry name" value="Pilin-like"/>
</dbReference>
<accession>A0AA46ACQ9</accession>
<dbReference type="AlphaFoldDB" id="A0AA46ACQ9"/>
<reference evidence="2" key="1">
    <citation type="submission" date="2017-05" db="EMBL/GenBank/DDBJ databases">
        <authorList>
            <person name="Varghese N."/>
            <person name="Submissions S."/>
        </authorList>
    </citation>
    <scope>NUCLEOTIDE SEQUENCE</scope>
    <source>
        <strain evidence="2">DSM 18763</strain>
    </source>
</reference>